<keyword evidence="6" id="KW-0378">Hydrolase</keyword>
<dbReference type="SUPFAM" id="SSF54768">
    <property type="entry name" value="dsRNA-binding domain-like"/>
    <property type="match status" value="1"/>
</dbReference>
<keyword evidence="7" id="KW-0694">RNA-binding</keyword>
<dbReference type="SUPFAM" id="SSF69065">
    <property type="entry name" value="RNase III domain-like"/>
    <property type="match status" value="1"/>
</dbReference>
<evidence type="ECO:0000256" key="3">
    <source>
        <dbReference type="ARBA" id="ARBA00012177"/>
    </source>
</evidence>
<dbReference type="PROSITE" id="PS50142">
    <property type="entry name" value="RNASE_3_2"/>
    <property type="match status" value="1"/>
</dbReference>
<reference evidence="10" key="1">
    <citation type="journal article" date="2014" name="Front. Microbiol.">
        <title>High frequency of phylogenetically diverse reductive dehalogenase-homologous genes in deep subseafloor sedimentary metagenomes.</title>
        <authorList>
            <person name="Kawai M."/>
            <person name="Futagami T."/>
            <person name="Toyoda A."/>
            <person name="Takaki Y."/>
            <person name="Nishi S."/>
            <person name="Hori S."/>
            <person name="Arai W."/>
            <person name="Tsubouchi T."/>
            <person name="Morono Y."/>
            <person name="Uchiyama I."/>
            <person name="Ito T."/>
            <person name="Fujiyama A."/>
            <person name="Inagaki F."/>
            <person name="Takami H."/>
        </authorList>
    </citation>
    <scope>NUCLEOTIDE SEQUENCE</scope>
    <source>
        <strain evidence="10">Expedition CK06-06</strain>
    </source>
</reference>
<keyword evidence="4" id="KW-0540">Nuclease</keyword>
<evidence type="ECO:0000259" key="9">
    <source>
        <dbReference type="PROSITE" id="PS50142"/>
    </source>
</evidence>
<evidence type="ECO:0000256" key="5">
    <source>
        <dbReference type="ARBA" id="ARBA00022759"/>
    </source>
</evidence>
<dbReference type="SMART" id="SM00535">
    <property type="entry name" value="RIBOc"/>
    <property type="match status" value="1"/>
</dbReference>
<accession>X1AD54</accession>
<organism evidence="10">
    <name type="scientific">marine sediment metagenome</name>
    <dbReference type="NCBI Taxonomy" id="412755"/>
    <lineage>
        <taxon>unclassified sequences</taxon>
        <taxon>metagenomes</taxon>
        <taxon>ecological metagenomes</taxon>
    </lineage>
</organism>
<gene>
    <name evidence="10" type="ORF">S01H4_11096</name>
</gene>
<evidence type="ECO:0000256" key="6">
    <source>
        <dbReference type="ARBA" id="ARBA00022801"/>
    </source>
</evidence>
<feature type="non-terminal residue" evidence="10">
    <location>
        <position position="259"/>
    </location>
</feature>
<evidence type="ECO:0000256" key="4">
    <source>
        <dbReference type="ARBA" id="ARBA00022722"/>
    </source>
</evidence>
<dbReference type="GO" id="GO:0004525">
    <property type="term" value="F:ribonuclease III activity"/>
    <property type="evidence" value="ECO:0007669"/>
    <property type="project" value="UniProtKB-EC"/>
</dbReference>
<protein>
    <recommendedName>
        <fullName evidence="3">ribonuclease III</fullName>
        <ecNumber evidence="3">3.1.26.3</ecNumber>
    </recommendedName>
</protein>
<evidence type="ECO:0000313" key="10">
    <source>
        <dbReference type="EMBL" id="GAG70583.1"/>
    </source>
</evidence>
<evidence type="ECO:0000259" key="8">
    <source>
        <dbReference type="PROSITE" id="PS50137"/>
    </source>
</evidence>
<sequence length="259" mass="28909">MKAKLEKLEKIIGYRFKDEKLFIQALTHSSYAYEVKKKDSSDNEVLEFLGDSVLGFILVDFLCSTFPELSEGGLSKLKSAAASTKTLFDFARKIKLEKSIFLGKGEIKSGGQKKERILAGTFEALVAAIYLDGGIEAARNFLFTHLDSLFKKVDVVKFTINNYKSALQEHLQKANFPAPLYKTVTTKGPDHKKRFVVEVFSQNKKLAKANGSSKKEAEQKAAQKAIKNFLGKKLKPLTANTILIKENMIESYSFGSSFP</sequence>
<dbReference type="HAMAP" id="MF_00104">
    <property type="entry name" value="RNase_III"/>
    <property type="match status" value="1"/>
</dbReference>
<comment type="similarity">
    <text evidence="2">Belongs to the ribonuclease III family.</text>
</comment>
<dbReference type="PANTHER" id="PTHR11207:SF0">
    <property type="entry name" value="RIBONUCLEASE 3"/>
    <property type="match status" value="1"/>
</dbReference>
<evidence type="ECO:0000256" key="7">
    <source>
        <dbReference type="ARBA" id="ARBA00022884"/>
    </source>
</evidence>
<dbReference type="FunFam" id="1.10.1520.10:FF:000001">
    <property type="entry name" value="Ribonuclease 3"/>
    <property type="match status" value="1"/>
</dbReference>
<evidence type="ECO:0000256" key="1">
    <source>
        <dbReference type="ARBA" id="ARBA00000109"/>
    </source>
</evidence>
<dbReference type="EMBL" id="BART01004414">
    <property type="protein sequence ID" value="GAG70583.1"/>
    <property type="molecule type" value="Genomic_DNA"/>
</dbReference>
<dbReference type="SMART" id="SM00358">
    <property type="entry name" value="DSRM"/>
    <property type="match status" value="1"/>
</dbReference>
<dbReference type="InterPro" id="IPR000999">
    <property type="entry name" value="RNase_III_dom"/>
</dbReference>
<name>X1AD54_9ZZZZ</name>
<dbReference type="GO" id="GO:0003725">
    <property type="term" value="F:double-stranded RNA binding"/>
    <property type="evidence" value="ECO:0007669"/>
    <property type="project" value="TreeGrafter"/>
</dbReference>
<dbReference type="Pfam" id="PF14622">
    <property type="entry name" value="Ribonucleas_3_3"/>
    <property type="match status" value="1"/>
</dbReference>
<comment type="catalytic activity">
    <reaction evidence="1">
        <text>Endonucleolytic cleavage to 5'-phosphomonoester.</text>
        <dbReference type="EC" id="3.1.26.3"/>
    </reaction>
</comment>
<dbReference type="Gene3D" id="3.30.160.20">
    <property type="match status" value="1"/>
</dbReference>
<dbReference type="Gene3D" id="1.10.1520.10">
    <property type="entry name" value="Ribonuclease III domain"/>
    <property type="match status" value="1"/>
</dbReference>
<dbReference type="InterPro" id="IPR036389">
    <property type="entry name" value="RNase_III_sf"/>
</dbReference>
<comment type="caution">
    <text evidence="10">The sequence shown here is derived from an EMBL/GenBank/DDBJ whole genome shotgun (WGS) entry which is preliminary data.</text>
</comment>
<dbReference type="Pfam" id="PF00035">
    <property type="entry name" value="dsrm"/>
    <property type="match status" value="1"/>
</dbReference>
<dbReference type="GO" id="GO:0010468">
    <property type="term" value="P:regulation of gene expression"/>
    <property type="evidence" value="ECO:0007669"/>
    <property type="project" value="TreeGrafter"/>
</dbReference>
<dbReference type="PROSITE" id="PS50137">
    <property type="entry name" value="DS_RBD"/>
    <property type="match status" value="1"/>
</dbReference>
<dbReference type="CDD" id="cd10845">
    <property type="entry name" value="DSRM_RNAse_III_family"/>
    <property type="match status" value="1"/>
</dbReference>
<dbReference type="PANTHER" id="PTHR11207">
    <property type="entry name" value="RIBONUCLEASE III"/>
    <property type="match status" value="1"/>
</dbReference>
<dbReference type="GO" id="GO:0006364">
    <property type="term" value="P:rRNA processing"/>
    <property type="evidence" value="ECO:0007669"/>
    <property type="project" value="InterPro"/>
</dbReference>
<feature type="domain" description="RNase III" evidence="9">
    <location>
        <begin position="5"/>
        <end position="134"/>
    </location>
</feature>
<dbReference type="CDD" id="cd00593">
    <property type="entry name" value="RIBOc"/>
    <property type="match status" value="1"/>
</dbReference>
<dbReference type="NCBIfam" id="TIGR02191">
    <property type="entry name" value="RNaseIII"/>
    <property type="match status" value="1"/>
</dbReference>
<evidence type="ECO:0000256" key="2">
    <source>
        <dbReference type="ARBA" id="ARBA00010183"/>
    </source>
</evidence>
<proteinExistence type="inferred from homology"/>
<keyword evidence="5" id="KW-0255">Endonuclease</keyword>
<dbReference type="InterPro" id="IPR011907">
    <property type="entry name" value="RNase_III"/>
</dbReference>
<dbReference type="InterPro" id="IPR014720">
    <property type="entry name" value="dsRBD_dom"/>
</dbReference>
<dbReference type="EC" id="3.1.26.3" evidence="3"/>
<dbReference type="AlphaFoldDB" id="X1AD54"/>
<feature type="domain" description="DRBM" evidence="8">
    <location>
        <begin position="162"/>
        <end position="231"/>
    </location>
</feature>